<feature type="compositionally biased region" description="Polar residues" evidence="1">
    <location>
        <begin position="107"/>
        <end position="129"/>
    </location>
</feature>
<feature type="region of interest" description="Disordered" evidence="1">
    <location>
        <begin position="107"/>
        <end position="156"/>
    </location>
</feature>
<protein>
    <submittedName>
        <fullName evidence="2">Uncharacterized protein</fullName>
    </submittedName>
</protein>
<dbReference type="AlphaFoldDB" id="A0A182J7E9"/>
<feature type="region of interest" description="Disordered" evidence="1">
    <location>
        <begin position="316"/>
        <end position="342"/>
    </location>
</feature>
<accession>A0A182J7E9</accession>
<feature type="compositionally biased region" description="Basic and acidic residues" evidence="1">
    <location>
        <begin position="438"/>
        <end position="458"/>
    </location>
</feature>
<dbReference type="VEuPathDB" id="VectorBase:AATE012788"/>
<feature type="region of interest" description="Disordered" evidence="1">
    <location>
        <begin position="228"/>
        <end position="265"/>
    </location>
</feature>
<sequence length="470" mass="52288">LLSFGTVHFFRHPFSKFPVQSGTMEQSTEQEVIQNFSVKTDANLSTGNDESKNNNPKNIASRVREFWKGKDVPQEKRTNATKKTIKVKEAAAENVKVIKEETSAIMEQSKTQETVSEQNPSLEDVNQTPVRAENPAGVGDKSVPLPTDETVAERNPSVEVEAKIPATVGESATFEINSAQLPEFEIVAQQNSSPTGRPLNDILGHQKSAGSTVETAFKDQHQIIVSTKKDATLSTNPAELEQRKQQSNSTSRTSLSSSGPSTSSLCHLTELAQPKPEALQTTLECLRHVNPSDTAKLENVRTHLRDLQNRPTLVTCRKSSSSNNMPQRRKTPATASARKASKDRATFDRLASRLYEHLESRWVNFDNFESTMPIQLGYYHAAYDALTRTCGKPYTKSSLELYQLLATELGLEAEMFVIDKTLKIDTRMHGNIEKKVEKMDTPMPKHDELEPEKVEKVSESVNEISFSGGR</sequence>
<evidence type="ECO:0000256" key="1">
    <source>
        <dbReference type="SAM" id="MobiDB-lite"/>
    </source>
</evidence>
<feature type="region of interest" description="Disordered" evidence="1">
    <location>
        <begin position="438"/>
        <end position="470"/>
    </location>
</feature>
<feature type="compositionally biased region" description="Low complexity" evidence="1">
    <location>
        <begin position="459"/>
        <end position="470"/>
    </location>
</feature>
<feature type="compositionally biased region" description="Low complexity" evidence="1">
    <location>
        <begin position="247"/>
        <end position="264"/>
    </location>
</feature>
<feature type="compositionally biased region" description="Polar residues" evidence="1">
    <location>
        <begin position="316"/>
        <end position="326"/>
    </location>
</feature>
<proteinExistence type="predicted"/>
<evidence type="ECO:0000313" key="2">
    <source>
        <dbReference type="EnsemblMetazoa" id="AATE012788-PA.1"/>
    </source>
</evidence>
<organism evidence="2">
    <name type="scientific">Anopheles atroparvus</name>
    <name type="common">European mosquito</name>
    <dbReference type="NCBI Taxonomy" id="41427"/>
    <lineage>
        <taxon>Eukaryota</taxon>
        <taxon>Metazoa</taxon>
        <taxon>Ecdysozoa</taxon>
        <taxon>Arthropoda</taxon>
        <taxon>Hexapoda</taxon>
        <taxon>Insecta</taxon>
        <taxon>Pterygota</taxon>
        <taxon>Neoptera</taxon>
        <taxon>Endopterygota</taxon>
        <taxon>Diptera</taxon>
        <taxon>Nematocera</taxon>
        <taxon>Culicoidea</taxon>
        <taxon>Culicidae</taxon>
        <taxon>Anophelinae</taxon>
        <taxon>Anopheles</taxon>
    </lineage>
</organism>
<reference evidence="2" key="1">
    <citation type="submission" date="2022-08" db="UniProtKB">
        <authorList>
            <consortium name="EnsemblMetazoa"/>
        </authorList>
    </citation>
    <scope>IDENTIFICATION</scope>
    <source>
        <strain evidence="2">EBRO</strain>
    </source>
</reference>
<name>A0A182J7E9_ANOAO</name>
<dbReference type="EnsemblMetazoa" id="AATE012788-RA">
    <property type="protein sequence ID" value="AATE012788-PA.1"/>
    <property type="gene ID" value="AATE012788"/>
</dbReference>